<dbReference type="NCBIfam" id="TIGR02684">
    <property type="entry name" value="dnstrm_HI1420"/>
    <property type="match status" value="1"/>
</dbReference>
<name>A0ABV3UPM3_9GAMM</name>
<comment type="caution">
    <text evidence="1">The sequence shown here is derived from an EMBL/GenBank/DDBJ whole genome shotgun (WGS) entry which is preliminary data.</text>
</comment>
<dbReference type="Proteomes" id="UP001558101">
    <property type="component" value="Unassembled WGS sequence"/>
</dbReference>
<dbReference type="InterPro" id="IPR014057">
    <property type="entry name" value="HI1420"/>
</dbReference>
<proteinExistence type="predicted"/>
<dbReference type="PANTHER" id="PTHR40275">
    <property type="entry name" value="SSL7038 PROTEIN"/>
    <property type="match status" value="1"/>
</dbReference>
<accession>A0ABV3UPM3</accession>
<protein>
    <submittedName>
        <fullName evidence="1">Addiction module antidote protein</fullName>
    </submittedName>
</protein>
<reference evidence="1 2" key="1">
    <citation type="submission" date="2024-07" db="EMBL/GenBank/DDBJ databases">
        <title>Genomes of novel Serratia strains from suburban soil.</title>
        <authorList>
            <person name="Markert E.X."/>
            <person name="Severe K."/>
            <person name="Severe L."/>
            <person name="Twing K.I."/>
            <person name="Ward L.M."/>
        </authorList>
    </citation>
    <scope>NUCLEOTIDE SEQUENCE [LARGE SCALE GENOMIC DNA]</scope>
    <source>
        <strain evidence="1 2">3C-UT</strain>
    </source>
</reference>
<evidence type="ECO:0000313" key="2">
    <source>
        <dbReference type="Proteomes" id="UP001558101"/>
    </source>
</evidence>
<dbReference type="GeneID" id="74948825"/>
<dbReference type="InterPro" id="IPR010982">
    <property type="entry name" value="Lambda_DNA-bd_dom_sf"/>
</dbReference>
<organism evidence="1 2">
    <name type="scientific">Serratia quinivorans</name>
    <dbReference type="NCBI Taxonomy" id="137545"/>
    <lineage>
        <taxon>Bacteria</taxon>
        <taxon>Pseudomonadati</taxon>
        <taxon>Pseudomonadota</taxon>
        <taxon>Gammaproteobacteria</taxon>
        <taxon>Enterobacterales</taxon>
        <taxon>Yersiniaceae</taxon>
        <taxon>Serratia</taxon>
    </lineage>
</organism>
<dbReference type="PANTHER" id="PTHR40275:SF1">
    <property type="entry name" value="SSL7038 PROTEIN"/>
    <property type="match status" value="1"/>
</dbReference>
<dbReference type="EMBL" id="JBFQXQ010000002">
    <property type="protein sequence ID" value="MEX3173747.1"/>
    <property type="molecule type" value="Genomic_DNA"/>
</dbReference>
<gene>
    <name evidence="1" type="ORF">AB4M04_16870</name>
</gene>
<dbReference type="RefSeq" id="WP_017891533.1">
    <property type="nucleotide sequence ID" value="NZ_CAMIRM010000009.1"/>
</dbReference>
<sequence>MKSRDHDASVIEMIRNDRAFAAAYLKTALEELDEEGGETAFLIALRHIVEANGGMAFIADKAGISRETLYRTLSPKGNPTLKTITRVVHASGMKFSAIV</sequence>
<dbReference type="Pfam" id="PF21716">
    <property type="entry name" value="dnstrm_HI1420"/>
    <property type="match status" value="1"/>
</dbReference>
<keyword evidence="2" id="KW-1185">Reference proteome</keyword>
<dbReference type="SUPFAM" id="SSF47413">
    <property type="entry name" value="lambda repressor-like DNA-binding domains"/>
    <property type="match status" value="1"/>
</dbReference>
<evidence type="ECO:0000313" key="1">
    <source>
        <dbReference type="EMBL" id="MEX3173747.1"/>
    </source>
</evidence>